<dbReference type="AlphaFoldDB" id="A0A923KUE2"/>
<evidence type="ECO:0000256" key="2">
    <source>
        <dbReference type="ARBA" id="ARBA00008520"/>
    </source>
</evidence>
<evidence type="ECO:0000313" key="3">
    <source>
        <dbReference type="EMBL" id="MBC3883201.1"/>
    </source>
</evidence>
<name>A0A923KUE2_9BURK</name>
<reference evidence="3" key="1">
    <citation type="submission" date="2020-08" db="EMBL/GenBank/DDBJ databases">
        <title>Novel species isolated from subtropical streams in China.</title>
        <authorList>
            <person name="Lu H."/>
        </authorList>
    </citation>
    <scope>NUCLEOTIDE SEQUENCE</scope>
    <source>
        <strain evidence="3">LX22W</strain>
    </source>
</reference>
<dbReference type="SUPFAM" id="SSF53850">
    <property type="entry name" value="Periplasmic binding protein-like II"/>
    <property type="match status" value="1"/>
</dbReference>
<evidence type="ECO:0000256" key="1">
    <source>
        <dbReference type="ARBA" id="ARBA00004418"/>
    </source>
</evidence>
<comment type="caution">
    <text evidence="3">The sequence shown here is derived from an EMBL/GenBank/DDBJ whole genome shotgun (WGS) entry which is preliminary data.</text>
</comment>
<protein>
    <submittedName>
        <fullName evidence="3">Sugar ABC transporter substrate-binding protein</fullName>
    </submittedName>
</protein>
<comment type="similarity">
    <text evidence="2">Belongs to the bacterial solute-binding protein 1 family.</text>
</comment>
<keyword evidence="4" id="KW-1185">Reference proteome</keyword>
<dbReference type="GO" id="GO:0042597">
    <property type="term" value="C:periplasmic space"/>
    <property type="evidence" value="ECO:0007669"/>
    <property type="project" value="UniProtKB-SubCell"/>
</dbReference>
<evidence type="ECO:0000313" key="4">
    <source>
        <dbReference type="Proteomes" id="UP000627446"/>
    </source>
</evidence>
<dbReference type="Pfam" id="PF13416">
    <property type="entry name" value="SBP_bac_8"/>
    <property type="match status" value="1"/>
</dbReference>
<dbReference type="PANTHER" id="PTHR43649:SF12">
    <property type="entry name" value="DIACETYLCHITOBIOSE BINDING PROTEIN DASA"/>
    <property type="match status" value="1"/>
</dbReference>
<dbReference type="Gene3D" id="3.40.190.10">
    <property type="entry name" value="Periplasmic binding protein-like II"/>
    <property type="match status" value="2"/>
</dbReference>
<dbReference type="EMBL" id="JACOFZ010000011">
    <property type="protein sequence ID" value="MBC3883201.1"/>
    <property type="molecule type" value="Genomic_DNA"/>
</dbReference>
<dbReference type="PANTHER" id="PTHR43649">
    <property type="entry name" value="ARABINOSE-BINDING PROTEIN-RELATED"/>
    <property type="match status" value="1"/>
</dbReference>
<accession>A0A923KUE2</accession>
<gene>
    <name evidence="3" type="ORF">H8K36_17530</name>
</gene>
<dbReference type="InterPro" id="IPR050490">
    <property type="entry name" value="Bact_solute-bd_prot1"/>
</dbReference>
<proteinExistence type="inferred from homology"/>
<dbReference type="Proteomes" id="UP000627446">
    <property type="component" value="Unassembled WGS sequence"/>
</dbReference>
<dbReference type="RefSeq" id="WP_186917825.1">
    <property type="nucleotide sequence ID" value="NZ_JACOFZ010000011.1"/>
</dbReference>
<comment type="subcellular location">
    <subcellularLocation>
        <location evidence="1">Periplasm</location>
    </subcellularLocation>
</comment>
<organism evidence="3 4">
    <name type="scientific">Undibacterium nitidum</name>
    <dbReference type="NCBI Taxonomy" id="2762298"/>
    <lineage>
        <taxon>Bacteria</taxon>
        <taxon>Pseudomonadati</taxon>
        <taxon>Pseudomonadota</taxon>
        <taxon>Betaproteobacteria</taxon>
        <taxon>Burkholderiales</taxon>
        <taxon>Oxalobacteraceae</taxon>
        <taxon>Undibacterium</taxon>
    </lineage>
</organism>
<dbReference type="InterPro" id="IPR006059">
    <property type="entry name" value="SBP"/>
</dbReference>
<sequence length="412" mass="45238">MSTTAQPQQDMKDILRPYLQANPSLRVNVTVLNWESAWARINAAAESGQGPDLLELGSTWVTAISAKGALEPVPSTVQGLVGGAKQFFPALWGSTHRLNDSQIYAIPWYAGARVAFYRSDLFQHAGIRPNEAFANWGSFKQAMQKLKGIKLDGKLVGAFGYPGKNDWDILHNLAPWIWNAGGDFLNADQTKAIINSPEAMQAIRYFKSFADEGIVPASALERDSAQIEAGFFKGEYAVIFSGPWVLKMLSTDKAKGGQRESVTARNFGVASYPAGIKGNQTFFSGSNLAVMKSSKNKEQAWKLLQFLVSREAQIKYSTLSGMLPARLDALDDPILQQMPHYADFIAQVKLGRHYPVLPAWGKLETVFRTHIAQAVSMKTNDGSDSNKLGALSLKRVLDQAANEADRILKENP</sequence>
<dbReference type="CDD" id="cd14747">
    <property type="entry name" value="PBP2_MalE"/>
    <property type="match status" value="1"/>
</dbReference>